<reference evidence="3" key="1">
    <citation type="journal article" date="2005" name="Nature">
        <title>The map-based sequence of the rice genome.</title>
        <authorList>
            <consortium name="International rice genome sequencing project (IRGSP)"/>
            <person name="Matsumoto T."/>
            <person name="Wu J."/>
            <person name="Kanamori H."/>
            <person name="Katayose Y."/>
            <person name="Fujisawa M."/>
            <person name="Namiki N."/>
            <person name="Mizuno H."/>
            <person name="Yamamoto K."/>
            <person name="Antonio B.A."/>
            <person name="Baba T."/>
            <person name="Sakata K."/>
            <person name="Nagamura Y."/>
            <person name="Aoki H."/>
            <person name="Arikawa K."/>
            <person name="Arita K."/>
            <person name="Bito T."/>
            <person name="Chiden Y."/>
            <person name="Fujitsuka N."/>
            <person name="Fukunaka R."/>
            <person name="Hamada M."/>
            <person name="Harada C."/>
            <person name="Hayashi A."/>
            <person name="Hijishita S."/>
            <person name="Honda M."/>
            <person name="Hosokawa S."/>
            <person name="Ichikawa Y."/>
            <person name="Idonuma A."/>
            <person name="Iijima M."/>
            <person name="Ikeda M."/>
            <person name="Ikeno M."/>
            <person name="Ito K."/>
            <person name="Ito S."/>
            <person name="Ito T."/>
            <person name="Ito Y."/>
            <person name="Ito Y."/>
            <person name="Iwabuchi A."/>
            <person name="Kamiya K."/>
            <person name="Karasawa W."/>
            <person name="Kurita K."/>
            <person name="Katagiri S."/>
            <person name="Kikuta A."/>
            <person name="Kobayashi H."/>
            <person name="Kobayashi N."/>
            <person name="Machita K."/>
            <person name="Maehara T."/>
            <person name="Masukawa M."/>
            <person name="Mizubayashi T."/>
            <person name="Mukai Y."/>
            <person name="Nagasaki H."/>
            <person name="Nagata Y."/>
            <person name="Naito S."/>
            <person name="Nakashima M."/>
            <person name="Nakama Y."/>
            <person name="Nakamichi Y."/>
            <person name="Nakamura M."/>
            <person name="Meguro A."/>
            <person name="Negishi M."/>
            <person name="Ohta I."/>
            <person name="Ohta T."/>
            <person name="Okamoto M."/>
            <person name="Ono N."/>
            <person name="Saji S."/>
            <person name="Sakaguchi M."/>
            <person name="Sakai K."/>
            <person name="Shibata M."/>
            <person name="Shimokawa T."/>
            <person name="Song J."/>
            <person name="Takazaki Y."/>
            <person name="Terasawa K."/>
            <person name="Tsugane M."/>
            <person name="Tsuji K."/>
            <person name="Ueda S."/>
            <person name="Waki K."/>
            <person name="Yamagata H."/>
            <person name="Yamamoto M."/>
            <person name="Yamamoto S."/>
            <person name="Yamane H."/>
            <person name="Yoshiki S."/>
            <person name="Yoshihara R."/>
            <person name="Yukawa K."/>
            <person name="Zhong H."/>
            <person name="Yano M."/>
            <person name="Yuan Q."/>
            <person name="Ouyang S."/>
            <person name="Liu J."/>
            <person name="Jones K.M."/>
            <person name="Gansberger K."/>
            <person name="Moffat K."/>
            <person name="Hill J."/>
            <person name="Bera J."/>
            <person name="Fadrosh D."/>
            <person name="Jin S."/>
            <person name="Johri S."/>
            <person name="Kim M."/>
            <person name="Overton L."/>
            <person name="Reardon M."/>
            <person name="Tsitrin T."/>
            <person name="Vuong H."/>
            <person name="Weaver B."/>
            <person name="Ciecko A."/>
            <person name="Tallon L."/>
            <person name="Jackson J."/>
            <person name="Pai G."/>
            <person name="Aken S.V."/>
            <person name="Utterback T."/>
            <person name="Reidmuller S."/>
            <person name="Feldblyum T."/>
            <person name="Hsiao J."/>
            <person name="Zismann V."/>
            <person name="Iobst S."/>
            <person name="de Vazeille A.R."/>
            <person name="Buell C.R."/>
            <person name="Ying K."/>
            <person name="Li Y."/>
            <person name="Lu T."/>
            <person name="Huang Y."/>
            <person name="Zhao Q."/>
            <person name="Feng Q."/>
            <person name="Zhang L."/>
            <person name="Zhu J."/>
            <person name="Weng Q."/>
            <person name="Mu J."/>
            <person name="Lu Y."/>
            <person name="Fan D."/>
            <person name="Liu Y."/>
            <person name="Guan J."/>
            <person name="Zhang Y."/>
            <person name="Yu S."/>
            <person name="Liu X."/>
            <person name="Zhang Y."/>
            <person name="Hong G."/>
            <person name="Han B."/>
            <person name="Choisne N."/>
            <person name="Demange N."/>
            <person name="Orjeda G."/>
            <person name="Samain S."/>
            <person name="Cattolico L."/>
            <person name="Pelletier E."/>
            <person name="Couloux A."/>
            <person name="Segurens B."/>
            <person name="Wincker P."/>
            <person name="D'Hont A."/>
            <person name="Scarpelli C."/>
            <person name="Weissenbach J."/>
            <person name="Salanoubat M."/>
            <person name="Quetier F."/>
            <person name="Yu Y."/>
            <person name="Kim H.R."/>
            <person name="Rambo T."/>
            <person name="Currie J."/>
            <person name="Collura K."/>
            <person name="Luo M."/>
            <person name="Yang T."/>
            <person name="Ammiraju J.S.S."/>
            <person name="Engler F."/>
            <person name="Soderlund C."/>
            <person name="Wing R.A."/>
            <person name="Palmer L.E."/>
            <person name="de la Bastide M."/>
            <person name="Spiegel L."/>
            <person name="Nascimento L."/>
            <person name="Zutavern T."/>
            <person name="O'Shaughnessy A."/>
            <person name="Dike S."/>
            <person name="Dedhia N."/>
            <person name="Preston R."/>
            <person name="Balija V."/>
            <person name="McCombie W.R."/>
            <person name="Chow T."/>
            <person name="Chen H."/>
            <person name="Chung M."/>
            <person name="Chen C."/>
            <person name="Shaw J."/>
            <person name="Wu H."/>
            <person name="Hsiao K."/>
            <person name="Chao Y."/>
            <person name="Chu M."/>
            <person name="Cheng C."/>
            <person name="Hour A."/>
            <person name="Lee P."/>
            <person name="Lin S."/>
            <person name="Lin Y."/>
            <person name="Liou J."/>
            <person name="Liu S."/>
            <person name="Hsing Y."/>
            <person name="Raghuvanshi S."/>
            <person name="Mohanty A."/>
            <person name="Bharti A.K."/>
            <person name="Gaur A."/>
            <person name="Gupta V."/>
            <person name="Kumar D."/>
            <person name="Ravi V."/>
            <person name="Vij S."/>
            <person name="Kapur A."/>
            <person name="Khurana P."/>
            <person name="Khurana P."/>
            <person name="Khurana J.P."/>
            <person name="Tyagi A.K."/>
            <person name="Gaikwad K."/>
            <person name="Singh A."/>
            <person name="Dalal V."/>
            <person name="Srivastava S."/>
            <person name="Dixit A."/>
            <person name="Pal A.K."/>
            <person name="Ghazi I.A."/>
            <person name="Yadav M."/>
            <person name="Pandit A."/>
            <person name="Bhargava A."/>
            <person name="Sureshbabu K."/>
            <person name="Batra K."/>
            <person name="Sharma T.R."/>
            <person name="Mohapatra T."/>
            <person name="Singh N.K."/>
            <person name="Messing J."/>
            <person name="Nelson A.B."/>
            <person name="Fuks G."/>
            <person name="Kavchok S."/>
            <person name="Keizer G."/>
            <person name="Linton E."/>
            <person name="Llaca V."/>
            <person name="Song R."/>
            <person name="Tanyolac B."/>
            <person name="Young S."/>
            <person name="Ho-Il K."/>
            <person name="Hahn J.H."/>
            <person name="Sangsakoo G."/>
            <person name="Vanavichit A."/>
            <person name="de Mattos Luiz.A.T."/>
            <person name="Zimmer P.D."/>
            <person name="Malone G."/>
            <person name="Dellagostin O."/>
            <person name="de Oliveira A.C."/>
            <person name="Bevan M."/>
            <person name="Bancroft I."/>
            <person name="Minx P."/>
            <person name="Cordum H."/>
            <person name="Wilson R."/>
            <person name="Cheng Z."/>
            <person name="Jin W."/>
            <person name="Jiang J."/>
            <person name="Leong S.A."/>
            <person name="Iwama H."/>
            <person name="Gojobori T."/>
            <person name="Itoh T."/>
            <person name="Niimura Y."/>
            <person name="Fujii Y."/>
            <person name="Habara T."/>
            <person name="Sakai H."/>
            <person name="Sato Y."/>
            <person name="Wilson G."/>
            <person name="Kumar K."/>
            <person name="McCouch S."/>
            <person name="Juretic N."/>
            <person name="Hoen D."/>
            <person name="Wright S."/>
            <person name="Bruskiewich R."/>
            <person name="Bureau T."/>
            <person name="Miyao A."/>
            <person name="Hirochika H."/>
            <person name="Nishikawa T."/>
            <person name="Kadowaki K."/>
            <person name="Sugiura M."/>
            <person name="Burr B."/>
            <person name="Sasaki T."/>
        </authorList>
    </citation>
    <scope>NUCLEOTIDE SEQUENCE [LARGE SCALE GENOMIC DNA]</scope>
    <source>
        <strain evidence="3">cv. Nipponbare</strain>
    </source>
</reference>
<evidence type="ECO:0000313" key="2">
    <source>
        <dbReference type="EMBL" id="BAD36098.1"/>
    </source>
</evidence>
<evidence type="ECO:0000313" key="3">
    <source>
        <dbReference type="Proteomes" id="UP000000763"/>
    </source>
</evidence>
<proteinExistence type="predicted"/>
<feature type="region of interest" description="Disordered" evidence="1">
    <location>
        <begin position="24"/>
        <end position="47"/>
    </location>
</feature>
<gene>
    <name evidence="2" type="primary">P0644A02.20</name>
</gene>
<protein>
    <submittedName>
        <fullName evidence="2">Uncharacterized protein</fullName>
    </submittedName>
</protein>
<dbReference type="AlphaFoldDB" id="Q69QB1"/>
<reference evidence="3" key="2">
    <citation type="journal article" date="2008" name="Nucleic Acids Res.">
        <title>The rice annotation project database (RAP-DB): 2008 update.</title>
        <authorList>
            <consortium name="The rice annotation project (RAP)"/>
        </authorList>
    </citation>
    <scope>GENOME REANNOTATION</scope>
    <source>
        <strain evidence="3">cv. Nipponbare</strain>
    </source>
</reference>
<dbReference type="Proteomes" id="UP000000763">
    <property type="component" value="Chromosome 6"/>
</dbReference>
<name>Q69QB1_ORYSJ</name>
<organism evidence="2 3">
    <name type="scientific">Oryza sativa subsp. japonica</name>
    <name type="common">Rice</name>
    <dbReference type="NCBI Taxonomy" id="39947"/>
    <lineage>
        <taxon>Eukaryota</taxon>
        <taxon>Viridiplantae</taxon>
        <taxon>Streptophyta</taxon>
        <taxon>Embryophyta</taxon>
        <taxon>Tracheophyta</taxon>
        <taxon>Spermatophyta</taxon>
        <taxon>Magnoliopsida</taxon>
        <taxon>Liliopsida</taxon>
        <taxon>Poales</taxon>
        <taxon>Poaceae</taxon>
        <taxon>BOP clade</taxon>
        <taxon>Oryzoideae</taxon>
        <taxon>Oryzeae</taxon>
        <taxon>Oryzinae</taxon>
        <taxon>Oryza</taxon>
        <taxon>Oryza sativa</taxon>
    </lineage>
</organism>
<evidence type="ECO:0000256" key="1">
    <source>
        <dbReference type="SAM" id="MobiDB-lite"/>
    </source>
</evidence>
<dbReference type="EMBL" id="AP005425">
    <property type="protein sequence ID" value="BAD36098.1"/>
    <property type="molecule type" value="Genomic_DNA"/>
</dbReference>
<accession>Q69QB1</accession>
<sequence length="110" mass="12584">MNDIVDERERGLDTDRLRCSWRKKRRTSSLSSQLDVDGGDGKKNRGRMNVWGKEFLENDEGLEPPLEDDLVDLNNRGMDNQGPWIEIERTPLHECMCAYDGSCAPDTLPC</sequence>